<evidence type="ECO:0000313" key="3">
    <source>
        <dbReference type="EMBL" id="MBF5053517.1"/>
    </source>
</evidence>
<keyword evidence="1" id="KW-0479">Metal-binding</keyword>
<evidence type="ECO:0000259" key="2">
    <source>
        <dbReference type="SMART" id="SM00849"/>
    </source>
</evidence>
<dbReference type="InterPro" id="IPR044528">
    <property type="entry name" value="POD-like_MBL-fold"/>
</dbReference>
<dbReference type="Proteomes" id="UP000644441">
    <property type="component" value="Unassembled WGS sequence"/>
</dbReference>
<dbReference type="CDD" id="cd07724">
    <property type="entry name" value="POD-like_MBL-fold"/>
    <property type="match status" value="1"/>
</dbReference>
<dbReference type="InterPro" id="IPR001279">
    <property type="entry name" value="Metallo-B-lactamas"/>
</dbReference>
<dbReference type="SUPFAM" id="SSF56281">
    <property type="entry name" value="Metallo-hydrolase/oxidoreductase"/>
    <property type="match status" value="1"/>
</dbReference>
<dbReference type="InterPro" id="IPR051682">
    <property type="entry name" value="Mito_Persulfide_Diox"/>
</dbReference>
<feature type="domain" description="Metallo-beta-lactamase" evidence="2">
    <location>
        <begin position="18"/>
        <end position="208"/>
    </location>
</feature>
<evidence type="ECO:0000313" key="4">
    <source>
        <dbReference type="Proteomes" id="UP000644441"/>
    </source>
</evidence>
<keyword evidence="4" id="KW-1185">Reference proteome</keyword>
<protein>
    <submittedName>
        <fullName evidence="3">Beta-lactamase</fullName>
    </submittedName>
</protein>
<dbReference type="PANTHER" id="PTHR43084">
    <property type="entry name" value="PERSULFIDE DIOXYGENASE ETHE1"/>
    <property type="match status" value="1"/>
</dbReference>
<dbReference type="RefSeq" id="WP_194856205.1">
    <property type="nucleotide sequence ID" value="NZ_ARXR01000017.1"/>
</dbReference>
<sequence>MAAAQRPQVRSFLHEPTSTFSYVVWDPDTRRAAVIDSVLDYEAESGRLSTDTADELIRFIRDQGLAVEWVLETHAHADHLAGGAHVHRQLGGTTGIGAGIRQVQKHFKEVYGFERGFQADGTPFEHLFEDFESFRVGNIEARAIPTPGHTSDHLTYQIGDAIFVGDTLFMPDGGTARCDFPGGSAHTLYQSIQRLFELPDDTRLFVLHDYRPGGRDYRYETTVGDQKRDNIHVGGGRSEDDFVKLRTERDATLGLPDLIIPSVQINVRAGHTPPADDNGRRYIKVPLNHPEGFSQTAHDEELPV</sequence>
<proteinExistence type="predicted"/>
<dbReference type="SMART" id="SM00849">
    <property type="entry name" value="Lactamase_B"/>
    <property type="match status" value="1"/>
</dbReference>
<gene>
    <name evidence="3" type="ORF">ISO4_02119</name>
</gene>
<evidence type="ECO:0000256" key="1">
    <source>
        <dbReference type="ARBA" id="ARBA00022723"/>
    </source>
</evidence>
<name>A0ABS0AHB5_9GAMM</name>
<reference evidence="3 4" key="1">
    <citation type="submission" date="2012-09" db="EMBL/GenBank/DDBJ databases">
        <title>Genome Sequence of alkane-degrading Bacterium Alcanivorax venustensis ISO4.</title>
        <authorList>
            <person name="Lai Q."/>
            <person name="Shao Z."/>
        </authorList>
    </citation>
    <scope>NUCLEOTIDE SEQUENCE [LARGE SCALE GENOMIC DNA]</scope>
    <source>
        <strain evidence="3 4">ISO4</strain>
    </source>
</reference>
<dbReference type="EMBL" id="ARXR01000017">
    <property type="protein sequence ID" value="MBF5053517.1"/>
    <property type="molecule type" value="Genomic_DNA"/>
</dbReference>
<dbReference type="Pfam" id="PF00753">
    <property type="entry name" value="Lactamase_B"/>
    <property type="match status" value="1"/>
</dbReference>
<dbReference type="InterPro" id="IPR036866">
    <property type="entry name" value="RibonucZ/Hydroxyglut_hydro"/>
</dbReference>
<accession>A0ABS0AHB5</accession>
<comment type="caution">
    <text evidence="3">The sequence shown here is derived from an EMBL/GenBank/DDBJ whole genome shotgun (WGS) entry which is preliminary data.</text>
</comment>
<dbReference type="PANTHER" id="PTHR43084:SF1">
    <property type="entry name" value="PERSULFIDE DIOXYGENASE ETHE1, MITOCHONDRIAL"/>
    <property type="match status" value="1"/>
</dbReference>
<organism evidence="3 4">
    <name type="scientific">Alloalcanivorax venustensis ISO4</name>
    <dbReference type="NCBI Taxonomy" id="1177184"/>
    <lineage>
        <taxon>Bacteria</taxon>
        <taxon>Pseudomonadati</taxon>
        <taxon>Pseudomonadota</taxon>
        <taxon>Gammaproteobacteria</taxon>
        <taxon>Oceanospirillales</taxon>
        <taxon>Alcanivoracaceae</taxon>
        <taxon>Alloalcanivorax</taxon>
    </lineage>
</organism>
<dbReference type="Gene3D" id="3.60.15.10">
    <property type="entry name" value="Ribonuclease Z/Hydroxyacylglutathione hydrolase-like"/>
    <property type="match status" value="1"/>
</dbReference>